<dbReference type="AlphaFoldDB" id="A0A1J4KDF0"/>
<organism evidence="1 2">
    <name type="scientific">Tritrichomonas foetus</name>
    <dbReference type="NCBI Taxonomy" id="1144522"/>
    <lineage>
        <taxon>Eukaryota</taxon>
        <taxon>Metamonada</taxon>
        <taxon>Parabasalia</taxon>
        <taxon>Tritrichomonadida</taxon>
        <taxon>Tritrichomonadidae</taxon>
        <taxon>Tritrichomonas</taxon>
    </lineage>
</organism>
<protein>
    <submittedName>
        <fullName evidence="1">Uncharacterized protein</fullName>
    </submittedName>
</protein>
<dbReference type="GeneID" id="94826665"/>
<sequence>MQDNLDPRLFQIPIKPIKPSELDLKIDPKQNVLDQINHKIDLLNQYKTQNDIEWNNLMNNSDFKSIVSIKDPLKGPINAGNSISANLSQIASEYDAIEQTMKPLIQIRQIALRSELLKKLKENAIKIRQYISDYEKFKDAQSNNDFLRMHIYYLKLTTSENSRELLHSELKDLIQDKNQDVVNSMKSNLSYELNNAIFLICSESYSILDLFKCLLALKNPNDFVELFLFNTEKLSIRTMKKIEEIFDKFKQKFNVIVGLMQLSQEKIFLNSRALWQMPKLILNDGRIQEFIQKSSKDFSDFSQTFDGLDFYGNLVKYWKKIEPLIIISQVYLIPKLAQKTAFYIHSNMKTFDENLKNWINSLIEISKIHSNTSSQLQNSENSSSYNRNFVLALIEETTKILSYSLILQIPQLEHIINQDNDLNLKRYVDEIVLYNYDIIKRPPLSNDPKPLINSLFYFSRFLHENFTLDKFDNKFVDVIINGFLPLFPFLAIPLLWDEGSVVESIQEPTSLGIRKLTDLMNYFQGLNLNQETSKNILRNYCEIVVDKHRRKRKVYCSDNCVNALFNLYHPSS</sequence>
<dbReference type="RefSeq" id="XP_068362601.1">
    <property type="nucleotide sequence ID" value="XM_068491961.1"/>
</dbReference>
<dbReference type="Proteomes" id="UP000179807">
    <property type="component" value="Unassembled WGS sequence"/>
</dbReference>
<dbReference type="VEuPathDB" id="TrichDB:TRFO_04538"/>
<accession>A0A1J4KDF0</accession>
<evidence type="ECO:0000313" key="2">
    <source>
        <dbReference type="Proteomes" id="UP000179807"/>
    </source>
</evidence>
<evidence type="ECO:0000313" key="1">
    <source>
        <dbReference type="EMBL" id="OHT09465.1"/>
    </source>
</evidence>
<name>A0A1J4KDF0_9EUKA</name>
<dbReference type="EMBL" id="MLAK01000638">
    <property type="protein sequence ID" value="OHT09465.1"/>
    <property type="molecule type" value="Genomic_DNA"/>
</dbReference>
<proteinExistence type="predicted"/>
<keyword evidence="2" id="KW-1185">Reference proteome</keyword>
<reference evidence="1" key="1">
    <citation type="submission" date="2016-10" db="EMBL/GenBank/DDBJ databases">
        <authorList>
            <person name="Benchimol M."/>
            <person name="Almeida L.G."/>
            <person name="Vasconcelos A.T."/>
            <person name="Perreira-Neves A."/>
            <person name="Rosa I.A."/>
            <person name="Tasca T."/>
            <person name="Bogo M.R."/>
            <person name="de Souza W."/>
        </authorList>
    </citation>
    <scope>NUCLEOTIDE SEQUENCE [LARGE SCALE GENOMIC DNA]</scope>
    <source>
        <strain evidence="1">K</strain>
    </source>
</reference>
<comment type="caution">
    <text evidence="1">The sequence shown here is derived from an EMBL/GenBank/DDBJ whole genome shotgun (WGS) entry which is preliminary data.</text>
</comment>
<gene>
    <name evidence="1" type="ORF">TRFO_04538</name>
</gene>